<dbReference type="EMBL" id="JANBPW010000353">
    <property type="protein sequence ID" value="KAJ1949816.1"/>
    <property type="molecule type" value="Genomic_DNA"/>
</dbReference>
<feature type="non-terminal residue" evidence="1">
    <location>
        <position position="829"/>
    </location>
</feature>
<reference evidence="1" key="1">
    <citation type="submission" date="2022-07" db="EMBL/GenBank/DDBJ databases">
        <title>Phylogenomic reconstructions and comparative analyses of Kickxellomycotina fungi.</title>
        <authorList>
            <person name="Reynolds N.K."/>
            <person name="Stajich J.E."/>
            <person name="Barry K."/>
            <person name="Grigoriev I.V."/>
            <person name="Crous P."/>
            <person name="Smith M.E."/>
        </authorList>
    </citation>
    <scope>NUCLEOTIDE SEQUENCE</scope>
    <source>
        <strain evidence="1">NRRL 5244</strain>
    </source>
</reference>
<protein>
    <submittedName>
        <fullName evidence="1">Uncharacterized protein</fullName>
    </submittedName>
</protein>
<sequence>MSNGPMPKPPRHAIASQSHDLVGPNRHMDMMSDMHHFSESSAAPAPQQQQQQQSMPGIGGIGYSGHMPQLPETSEAPYVAIDHTQQSPDAPAVISTRTPAAQTNTADSSNTVDTFNSASRMSDEPCRPTHAMPAQETPRGNLVARGASRTTVSSSVSSGSSLVMEEKYIKEFNFALQALLQAMELNLPLSSVMNLYKLQLVPTHISTIGSSSAAAKRQAKKDDISLAGALCDGVEAARSLQHVVSSEVLSLVKDEVSESPAFSVIIDEAPIREHNSLVAHVLLYLRYLRRDPLSETGELEVTTRFWRCVHLYHGKDGRVARRDPIGIVMVLLERAKIDLDRLVCISYERPTTKSLGAIERRRLPHALHWHGVFTYEYSLSPQLYEDIANKSDDFISFSMTLMDLCLFVYSHPGSFAFLGIEFQETLYKTLFGILLTDTTRNTRLPISLMPAIVTAIARNISQIVVTVAALAKVSSARQAPSNLGQSRSSVIPDTGDGISPSLVRSPKSPRAAMQIPLPVVDILMSSVGSSSVRSASRCPLPDMLYEHLRDYNFLGCLHFMADILLQVKPILDLSEREGQFSCPFAMQGDSGDNPKKTLDQLQRTCVDTIRDVVDSINQMYGDDRHDEEDEDNGGNSSMNVDRTPHHTNPESGEEDYAGHHLNEFMQLTTRDDDSDECTFRSFKLCNYSKEESPARLIELIRTAASAILQDLHTRFAADDLDVLQAISGLWNPARYPAKADDLAVFGNVHLAQFAEALRRRDSTTSISGLGVCGSSGSELGSQPSTQLVDMRVLVEEWRLFKAEAYRELSQRRMAAIGAASAEKAKTAQA</sequence>
<accession>A0ACC1JF90</accession>
<comment type="caution">
    <text evidence="1">The sequence shown here is derived from an EMBL/GenBank/DDBJ whole genome shotgun (WGS) entry which is preliminary data.</text>
</comment>
<keyword evidence="2" id="KW-1185">Reference proteome</keyword>
<dbReference type="Proteomes" id="UP001150603">
    <property type="component" value="Unassembled WGS sequence"/>
</dbReference>
<gene>
    <name evidence="1" type="ORF">FBU59_000978</name>
</gene>
<proteinExistence type="predicted"/>
<evidence type="ECO:0000313" key="1">
    <source>
        <dbReference type="EMBL" id="KAJ1949816.1"/>
    </source>
</evidence>
<evidence type="ECO:0000313" key="2">
    <source>
        <dbReference type="Proteomes" id="UP001150603"/>
    </source>
</evidence>
<organism evidence="1 2">
    <name type="scientific">Linderina macrospora</name>
    <dbReference type="NCBI Taxonomy" id="4868"/>
    <lineage>
        <taxon>Eukaryota</taxon>
        <taxon>Fungi</taxon>
        <taxon>Fungi incertae sedis</taxon>
        <taxon>Zoopagomycota</taxon>
        <taxon>Kickxellomycotina</taxon>
        <taxon>Kickxellomycetes</taxon>
        <taxon>Kickxellales</taxon>
        <taxon>Kickxellaceae</taxon>
        <taxon>Linderina</taxon>
    </lineage>
</organism>
<name>A0ACC1JF90_9FUNG</name>